<evidence type="ECO:0000256" key="8">
    <source>
        <dbReference type="PIRSR" id="PIRSR000232-1"/>
    </source>
</evidence>
<evidence type="ECO:0000256" key="2">
    <source>
        <dbReference type="ARBA" id="ARBA00022630"/>
    </source>
</evidence>
<dbReference type="AlphaFoldDB" id="W8RXJ8"/>
<dbReference type="SUPFAM" id="SSF55469">
    <property type="entry name" value="FMN-dependent nitroreductase-like"/>
    <property type="match status" value="1"/>
</dbReference>
<dbReference type="RefSeq" id="WP_025310481.1">
    <property type="nucleotide sequence ID" value="NZ_CP004372.1"/>
</dbReference>
<keyword evidence="6 7" id="KW-0520">NAD</keyword>
<evidence type="ECO:0000256" key="1">
    <source>
        <dbReference type="ARBA" id="ARBA00007118"/>
    </source>
</evidence>
<dbReference type="InterPro" id="IPR029479">
    <property type="entry name" value="Nitroreductase"/>
</dbReference>
<sequence>MPNDHDTSPLRPRPEALAFLRTRRSRPPRMLGTETPDRDKLRAMLSAASRVPDHGKLEPWRFVVLGPKACTRLAALTESLGAARGLGPEKLAKDISGFNEARLIVAVVYSPRPTDRIPRDEQLMSAAAVCLSLVNAALASGWGACWLTGWRATDPAFLTQGLGLFPGEIVAGFIHIGNELRVPPDRPRPDLDAVTSWMDE</sequence>
<comment type="similarity">
    <text evidence="1 7">Belongs to the nitroreductase family.</text>
</comment>
<dbReference type="Pfam" id="PF00881">
    <property type="entry name" value="Nitroreductase"/>
    <property type="match status" value="1"/>
</dbReference>
<dbReference type="EMBL" id="CP004372">
    <property type="protein sequence ID" value="AHM02537.1"/>
    <property type="molecule type" value="Genomic_DNA"/>
</dbReference>
<feature type="binding site" evidence="8">
    <location>
        <position position="50"/>
    </location>
    <ligand>
        <name>FMN</name>
        <dbReference type="ChEBI" id="CHEBI:58210"/>
        <note>ligand shared between dimeric partners</note>
    </ligand>
</feature>
<feature type="region of interest" description="Disordered" evidence="9">
    <location>
        <begin position="1"/>
        <end position="35"/>
    </location>
</feature>
<dbReference type="STRING" id="1294273.roselon_00072"/>
<evidence type="ECO:0000256" key="6">
    <source>
        <dbReference type="ARBA" id="ARBA00023027"/>
    </source>
</evidence>
<dbReference type="InterPro" id="IPR052530">
    <property type="entry name" value="NAD(P)H_nitroreductase"/>
</dbReference>
<dbReference type="PANTHER" id="PTHR43821:SF1">
    <property type="entry name" value="NAD(P)H NITROREDUCTASE YDJA-RELATED"/>
    <property type="match status" value="1"/>
</dbReference>
<comment type="cofactor">
    <cofactor evidence="8">
        <name>FMN</name>
        <dbReference type="ChEBI" id="CHEBI:58210"/>
    </cofactor>
    <text evidence="8">Binds 1 FMN per subunit.</text>
</comment>
<evidence type="ECO:0000256" key="9">
    <source>
        <dbReference type="SAM" id="MobiDB-lite"/>
    </source>
</evidence>
<dbReference type="Proteomes" id="UP000019593">
    <property type="component" value="Chromosome"/>
</dbReference>
<gene>
    <name evidence="11" type="ORF">roselon_00072</name>
</gene>
<dbReference type="Gene3D" id="3.40.109.10">
    <property type="entry name" value="NADH Oxidase"/>
    <property type="match status" value="1"/>
</dbReference>
<feature type="binding site" description="in other chain" evidence="8">
    <location>
        <begin position="146"/>
        <end position="148"/>
    </location>
    <ligand>
        <name>FMN</name>
        <dbReference type="ChEBI" id="CHEBI:58210"/>
        <note>ligand shared between dimeric partners</note>
    </ligand>
</feature>
<evidence type="ECO:0000256" key="4">
    <source>
        <dbReference type="ARBA" id="ARBA00022857"/>
    </source>
</evidence>
<proteinExistence type="inferred from homology"/>
<evidence type="ECO:0000259" key="10">
    <source>
        <dbReference type="Pfam" id="PF00881"/>
    </source>
</evidence>
<feature type="binding site" evidence="8">
    <location>
        <position position="54"/>
    </location>
    <ligand>
        <name>FMN</name>
        <dbReference type="ChEBI" id="CHEBI:58210"/>
        <note>ligand shared between dimeric partners</note>
    </ligand>
</feature>
<dbReference type="InterPro" id="IPR000415">
    <property type="entry name" value="Nitroreductase-like"/>
</dbReference>
<dbReference type="PIRSF" id="PIRSF000232">
    <property type="entry name" value="YdjA"/>
    <property type="match status" value="1"/>
</dbReference>
<keyword evidence="4 7" id="KW-0521">NADP</keyword>
<feature type="binding site" description="in other chain" evidence="8">
    <location>
        <begin position="23"/>
        <end position="25"/>
    </location>
    <ligand>
        <name>FMN</name>
        <dbReference type="ChEBI" id="CHEBI:58210"/>
        <note>ligand shared between dimeric partners</note>
    </ligand>
</feature>
<dbReference type="HOGENOM" id="CLU_070764_5_0_5"/>
<dbReference type="PANTHER" id="PTHR43821">
    <property type="entry name" value="NAD(P)H NITROREDUCTASE YDJA-RELATED"/>
    <property type="match status" value="1"/>
</dbReference>
<evidence type="ECO:0000256" key="3">
    <source>
        <dbReference type="ARBA" id="ARBA00022643"/>
    </source>
</evidence>
<dbReference type="PATRIC" id="fig|1294273.3.peg.66"/>
<keyword evidence="3 7" id="KW-0288">FMN</keyword>
<dbReference type="eggNOG" id="COG0778">
    <property type="taxonomic scope" value="Bacteria"/>
</dbReference>
<dbReference type="GO" id="GO:0016491">
    <property type="term" value="F:oxidoreductase activity"/>
    <property type="evidence" value="ECO:0007669"/>
    <property type="project" value="UniProtKB-UniRule"/>
</dbReference>
<feature type="domain" description="Nitroreductase" evidence="10">
    <location>
        <begin position="21"/>
        <end position="177"/>
    </location>
</feature>
<evidence type="ECO:0000256" key="5">
    <source>
        <dbReference type="ARBA" id="ARBA00023002"/>
    </source>
</evidence>
<evidence type="ECO:0000256" key="7">
    <source>
        <dbReference type="PIRNR" id="PIRNR000232"/>
    </source>
</evidence>
<dbReference type="OrthoDB" id="9804207at2"/>
<protein>
    <recommendedName>
        <fullName evidence="7">Putative NAD(P)H nitroreductase</fullName>
        <ecNumber evidence="7">1.-.-.-</ecNumber>
    </recommendedName>
</protein>
<name>W8RXJ8_9RHOB</name>
<dbReference type="CDD" id="cd02135">
    <property type="entry name" value="YdjA-like"/>
    <property type="match status" value="1"/>
</dbReference>
<dbReference type="KEGG" id="red:roselon_00072"/>
<dbReference type="EC" id="1.-.-.-" evidence="7"/>
<organism evidence="11 12">
    <name type="scientific">Roseicyclus elongatus DSM 19469</name>
    <dbReference type="NCBI Taxonomy" id="1294273"/>
    <lineage>
        <taxon>Bacteria</taxon>
        <taxon>Pseudomonadati</taxon>
        <taxon>Pseudomonadota</taxon>
        <taxon>Alphaproteobacteria</taxon>
        <taxon>Rhodobacterales</taxon>
        <taxon>Roseobacteraceae</taxon>
        <taxon>Roseicyclus</taxon>
    </lineage>
</organism>
<dbReference type="InterPro" id="IPR026021">
    <property type="entry name" value="YdjA-like"/>
</dbReference>
<reference evidence="11 12" key="1">
    <citation type="submission" date="2013-03" db="EMBL/GenBank/DDBJ databases">
        <authorList>
            <person name="Fiebig A."/>
            <person name="Goeker M."/>
            <person name="Klenk H.-P.P."/>
        </authorList>
    </citation>
    <scope>NUCLEOTIDE SEQUENCE [LARGE SCALE GENOMIC DNA]</scope>
    <source>
        <strain evidence="12">DSM 19469</strain>
    </source>
</reference>
<evidence type="ECO:0000313" key="12">
    <source>
        <dbReference type="Proteomes" id="UP000019593"/>
    </source>
</evidence>
<evidence type="ECO:0000313" key="11">
    <source>
        <dbReference type="EMBL" id="AHM02537.1"/>
    </source>
</evidence>
<accession>W8RXJ8</accession>
<keyword evidence="2 7" id="KW-0285">Flavoprotein</keyword>
<keyword evidence="5 7" id="KW-0560">Oxidoreductase</keyword>
<feature type="compositionally biased region" description="Basic and acidic residues" evidence="9">
    <location>
        <begin position="1"/>
        <end position="14"/>
    </location>
</feature>
<keyword evidence="12" id="KW-1185">Reference proteome</keyword>